<evidence type="ECO:0000313" key="3">
    <source>
        <dbReference type="Proteomes" id="UP000231134"/>
    </source>
</evidence>
<dbReference type="Proteomes" id="UP000231134">
    <property type="component" value="Unassembled WGS sequence"/>
</dbReference>
<dbReference type="OrthoDB" id="554695at2"/>
<keyword evidence="1" id="KW-0472">Membrane</keyword>
<name>A0A2M9A6V6_9BACT</name>
<feature type="transmembrane region" description="Helical" evidence="1">
    <location>
        <begin position="86"/>
        <end position="108"/>
    </location>
</feature>
<sequence length="277" mass="30876">MRRQPVKIPIILAILSALVLPIATLGYAGLYAMEFAGLLSIFSTASILLDVFLAFLFLIFTWGNVYLLHAFLHTLPELPEKRKMFIVWKVLAFVAGALSLLTPLYSIFPDAFGILFGWSLAYSIEFLAGIIFSCLLMRFALRGRNSLMFAMALALALSYAFDFSGCRVLQTQMDQEIAAVQTLDEETSGECLLLSLWGLSPVEFETLDEASLADVQEISVGVLLGAAVLFAGFVILHSAAALVFYVLVSLYFVRKNAYRPNVKWRRHRHSKQEVQIC</sequence>
<reference evidence="2 3" key="1">
    <citation type="submission" date="2017-11" db="EMBL/GenBank/DDBJ databases">
        <title>Animal gut microbial communities from fecal samples from Wisconsin, USA.</title>
        <authorList>
            <person name="Neumann A."/>
        </authorList>
    </citation>
    <scope>NUCLEOTIDE SEQUENCE [LARGE SCALE GENOMIC DNA]</scope>
    <source>
        <strain evidence="2 3">UWS3</strain>
    </source>
</reference>
<dbReference type="AlphaFoldDB" id="A0A2M9A6V6"/>
<dbReference type="EMBL" id="PGEX01000001">
    <property type="protein sequence ID" value="PJJ41456.1"/>
    <property type="molecule type" value="Genomic_DNA"/>
</dbReference>
<protein>
    <submittedName>
        <fullName evidence="2">Uncharacterized protein</fullName>
    </submittedName>
</protein>
<accession>A0A2M9A6V6</accession>
<gene>
    <name evidence="2" type="ORF">BGX16_1428</name>
</gene>
<comment type="caution">
    <text evidence="2">The sequence shown here is derived from an EMBL/GenBank/DDBJ whole genome shotgun (WGS) entry which is preliminary data.</text>
</comment>
<keyword evidence="3" id="KW-1185">Reference proteome</keyword>
<feature type="transmembrane region" description="Helical" evidence="1">
    <location>
        <begin position="147"/>
        <end position="165"/>
    </location>
</feature>
<organism evidence="2 3">
    <name type="scientific">Hallerella succinigenes</name>
    <dbReference type="NCBI Taxonomy" id="1896222"/>
    <lineage>
        <taxon>Bacteria</taxon>
        <taxon>Pseudomonadati</taxon>
        <taxon>Fibrobacterota</taxon>
        <taxon>Fibrobacteria</taxon>
        <taxon>Fibrobacterales</taxon>
        <taxon>Fibrobacteraceae</taxon>
        <taxon>Hallerella</taxon>
    </lineage>
</organism>
<evidence type="ECO:0000256" key="1">
    <source>
        <dbReference type="SAM" id="Phobius"/>
    </source>
</evidence>
<feature type="transmembrane region" description="Helical" evidence="1">
    <location>
        <begin position="114"/>
        <end position="135"/>
    </location>
</feature>
<dbReference type="RefSeq" id="WP_100425420.1">
    <property type="nucleotide sequence ID" value="NZ_PGEX01000001.1"/>
</dbReference>
<proteinExistence type="predicted"/>
<feature type="transmembrane region" description="Helical" evidence="1">
    <location>
        <begin position="220"/>
        <end position="253"/>
    </location>
</feature>
<keyword evidence="1" id="KW-1133">Transmembrane helix</keyword>
<evidence type="ECO:0000313" key="2">
    <source>
        <dbReference type="EMBL" id="PJJ41456.1"/>
    </source>
</evidence>
<keyword evidence="1" id="KW-0812">Transmembrane</keyword>
<feature type="transmembrane region" description="Helical" evidence="1">
    <location>
        <begin position="38"/>
        <end position="65"/>
    </location>
</feature>